<reference evidence="3" key="1">
    <citation type="submission" date="2018-01" db="EMBL/GenBank/DDBJ databases">
        <authorList>
            <person name="Kerou L M."/>
        </authorList>
    </citation>
    <scope>NUCLEOTIDE SEQUENCE [LARGE SCALE GENOMIC DNA]</scope>
    <source>
        <strain evidence="3">SCU2</strain>
    </source>
</reference>
<keyword evidence="1" id="KW-0472">Membrane</keyword>
<dbReference type="EMBL" id="LT981265">
    <property type="protein sequence ID" value="SPC33617.1"/>
    <property type="molecule type" value="Genomic_DNA"/>
</dbReference>
<dbReference type="Proteomes" id="UP000236248">
    <property type="component" value="Chromosome NCAV"/>
</dbReference>
<evidence type="ECO:0000313" key="2">
    <source>
        <dbReference type="EMBL" id="SPC33617.1"/>
    </source>
</evidence>
<accession>A0A2K5APT1</accession>
<proteinExistence type="predicted"/>
<evidence type="ECO:0000313" key="3">
    <source>
        <dbReference type="Proteomes" id="UP000236248"/>
    </source>
</evidence>
<evidence type="ECO:0000256" key="1">
    <source>
        <dbReference type="SAM" id="Phobius"/>
    </source>
</evidence>
<name>A0A2K5APT1_9ARCH</name>
<gene>
    <name evidence="2" type="ORF">NCAV_0423</name>
</gene>
<sequence>MSVLIISGVLLRYTSRDVKIFNRLLHGQSILTIMLVLLVMLHVFTAYD</sequence>
<protein>
    <submittedName>
        <fullName evidence="2">Uncharacterized protein</fullName>
    </submittedName>
</protein>
<organism evidence="2 3">
    <name type="scientific">Candidatus Nitrosocaldus cavascurensis</name>
    <dbReference type="NCBI Taxonomy" id="2058097"/>
    <lineage>
        <taxon>Archaea</taxon>
        <taxon>Nitrososphaerota</taxon>
        <taxon>Nitrososphaeria</taxon>
        <taxon>Candidatus Nitrosocaldales</taxon>
        <taxon>Candidatus Nitrosocaldaceae</taxon>
        <taxon>Candidatus Nitrosocaldus</taxon>
    </lineage>
</organism>
<keyword evidence="3" id="KW-1185">Reference proteome</keyword>
<dbReference type="KEGG" id="ncv:NCAV_0423"/>
<keyword evidence="1" id="KW-0812">Transmembrane</keyword>
<keyword evidence="1" id="KW-1133">Transmembrane helix</keyword>
<dbReference type="AlphaFoldDB" id="A0A2K5APT1"/>
<feature type="transmembrane region" description="Helical" evidence="1">
    <location>
        <begin position="26"/>
        <end position="47"/>
    </location>
</feature>